<evidence type="ECO:0000256" key="4">
    <source>
        <dbReference type="ARBA" id="ARBA00022527"/>
    </source>
</evidence>
<evidence type="ECO:0000256" key="5">
    <source>
        <dbReference type="ARBA" id="ARBA00022679"/>
    </source>
</evidence>
<dbReference type="GO" id="GO:0046872">
    <property type="term" value="F:metal ion binding"/>
    <property type="evidence" value="ECO:0007669"/>
    <property type="project" value="UniProtKB-KW"/>
</dbReference>
<dbReference type="VEuPathDB" id="TriTrypDB:LdBPK_301420.1"/>
<dbReference type="InterPro" id="IPR036388">
    <property type="entry name" value="WH-like_DNA-bd_sf"/>
</dbReference>
<dbReference type="VEuPathDB" id="TriTrypDB:LDHU3_30.1800"/>
<dbReference type="InterPro" id="IPR018934">
    <property type="entry name" value="RIO_dom"/>
</dbReference>
<organism evidence="17 18">
    <name type="scientific">Leishmania donovani</name>
    <dbReference type="NCBI Taxonomy" id="5661"/>
    <lineage>
        <taxon>Eukaryota</taxon>
        <taxon>Discoba</taxon>
        <taxon>Euglenozoa</taxon>
        <taxon>Kinetoplastea</taxon>
        <taxon>Metakinetoplastina</taxon>
        <taxon>Trypanosomatida</taxon>
        <taxon>Trypanosomatidae</taxon>
        <taxon>Leishmaniinae</taxon>
        <taxon>Leishmania</taxon>
    </lineage>
</organism>
<dbReference type="CDD" id="cd05144">
    <property type="entry name" value="RIO2_C"/>
    <property type="match status" value="1"/>
</dbReference>
<dbReference type="GO" id="GO:0030688">
    <property type="term" value="C:preribosome, small subunit precursor"/>
    <property type="evidence" value="ECO:0007669"/>
    <property type="project" value="TreeGrafter"/>
</dbReference>
<feature type="region of interest" description="Disordered" evidence="15">
    <location>
        <begin position="370"/>
        <end position="479"/>
    </location>
</feature>
<evidence type="ECO:0000256" key="6">
    <source>
        <dbReference type="ARBA" id="ARBA00022723"/>
    </source>
</evidence>
<keyword evidence="7" id="KW-0547">Nucleotide-binding</keyword>
<dbReference type="SMART" id="SM00090">
    <property type="entry name" value="RIO"/>
    <property type="match status" value="1"/>
</dbReference>
<dbReference type="Gene3D" id="1.10.510.10">
    <property type="entry name" value="Transferase(Phosphotransferase) domain 1"/>
    <property type="match status" value="1"/>
</dbReference>
<dbReference type="Proteomes" id="UP000318447">
    <property type="component" value="Unassembled WGS sequence"/>
</dbReference>
<dbReference type="PANTHER" id="PTHR45852:SF1">
    <property type="entry name" value="SERINE_THREONINE-PROTEIN KINASE RIO2"/>
    <property type="match status" value="1"/>
</dbReference>
<dbReference type="AlphaFoldDB" id="A0A504XB42"/>
<comment type="catalytic activity">
    <reaction evidence="11">
        <text>L-threonyl-[protein] + ATP = O-phospho-L-threonyl-[protein] + ADP + H(+)</text>
        <dbReference type="Rhea" id="RHEA:46608"/>
        <dbReference type="Rhea" id="RHEA-COMP:11060"/>
        <dbReference type="Rhea" id="RHEA-COMP:11605"/>
        <dbReference type="ChEBI" id="CHEBI:15378"/>
        <dbReference type="ChEBI" id="CHEBI:30013"/>
        <dbReference type="ChEBI" id="CHEBI:30616"/>
        <dbReference type="ChEBI" id="CHEBI:61977"/>
        <dbReference type="ChEBI" id="CHEBI:456216"/>
        <dbReference type="EC" id="2.7.11.1"/>
    </reaction>
</comment>
<feature type="region of interest" description="Disordered" evidence="15">
    <location>
        <begin position="1"/>
        <end position="23"/>
    </location>
</feature>
<dbReference type="Pfam" id="PF09202">
    <property type="entry name" value="Rio2_N"/>
    <property type="match status" value="1"/>
</dbReference>
<keyword evidence="8" id="KW-0418">Kinase</keyword>
<evidence type="ECO:0000256" key="8">
    <source>
        <dbReference type="ARBA" id="ARBA00022777"/>
    </source>
</evidence>
<dbReference type="FunFam" id="3.30.200.20:FF:000052">
    <property type="entry name" value="Serine/threonine-protein kinase RIO2"/>
    <property type="match status" value="1"/>
</dbReference>
<evidence type="ECO:0000256" key="12">
    <source>
        <dbReference type="ARBA" id="ARBA00048679"/>
    </source>
</evidence>
<feature type="region of interest" description="Disordered" evidence="15">
    <location>
        <begin position="505"/>
        <end position="529"/>
    </location>
</feature>
<dbReference type="FunFam" id="1.10.510.10:FF:000601">
    <property type="entry name" value="Atypical/RIO/RIO2 protein kinase"/>
    <property type="match status" value="1"/>
</dbReference>
<dbReference type="VEuPathDB" id="TriTrypDB:LdCL_300019400"/>
<dbReference type="SUPFAM" id="SSF46785">
    <property type="entry name" value="Winged helix' DNA-binding domain"/>
    <property type="match status" value="1"/>
</dbReference>
<keyword evidence="9" id="KW-0067">ATP-binding</keyword>
<evidence type="ECO:0000256" key="13">
    <source>
        <dbReference type="ARBA" id="ARBA00068353"/>
    </source>
</evidence>
<evidence type="ECO:0000256" key="15">
    <source>
        <dbReference type="SAM" id="MobiDB-lite"/>
    </source>
</evidence>
<sequence length="529" mass="60002">MSHSSLKRAPEISRQTPTGKDSILCRSAHAKPLSLTTAPRGSAMVKLNVTLLRFMEDEDFRVLTALEMAMRNHDVAPTALVERIAQLPHGGCRKRLNNLLKHKMIHHENTMYDGYAMKYGAYDYLALRTLSKRGTCTGVGHRIGCGKESDIILVRDEAGHECVLKLQRLGRCSFRSVARNRDYKGNGRARHGESWFYLSRLASQKEYSFMKLLYDEGFPVPKPIDQNRHALLMELVPGTLLNNITELGDASKVYRRALELMVKLAESGLIHGDFNEFNLMITDDQRVIMIDFPQMISINHPNASELFDRDVQNLANFFHRRFKVDTTWFPSLEKDVVRKGELDKQVYASGHFTRKQQEDLERLMLEGFQRSEKSDDEAGSQVLDSDASDDDGDENASQRSDIGNADVDAGVAGKFTSIPGGARGGESDEEREDSSDDDASEGRLLDEAMGAARERREGEVYARNPDRNANFLPDGKINEDHVKHQIRKNIRRKDNHDFNRHLHRNVQKGRQKQKIQRQLKSSNGGGFFD</sequence>
<dbReference type="Pfam" id="PF01163">
    <property type="entry name" value="RIO1"/>
    <property type="match status" value="1"/>
</dbReference>
<evidence type="ECO:0000256" key="3">
    <source>
        <dbReference type="ARBA" id="ARBA00012513"/>
    </source>
</evidence>
<reference evidence="18" key="1">
    <citation type="submission" date="2019-02" db="EMBL/GenBank/DDBJ databases">
        <title>FDA dAtabase for Regulatory Grade micrObial Sequences (FDA-ARGOS): Supporting development and validation of Infectious Disease Dx tests.</title>
        <authorList>
            <person name="Duncan R."/>
            <person name="Fisher C."/>
            <person name="Tallon L."/>
            <person name="Sadzewicz L."/>
            <person name="Sengamalay N."/>
            <person name="Ott S."/>
            <person name="Godinez A."/>
            <person name="Nagaraj S."/>
            <person name="Vavikolanu K."/>
            <person name="Nadendla S."/>
            <person name="Aluvathingal J."/>
            <person name="Sichtig H."/>
        </authorList>
    </citation>
    <scope>NUCLEOTIDE SEQUENCE [LARGE SCALE GENOMIC DNA]</scope>
    <source>
        <strain evidence="18">FDAARGOS_361</strain>
    </source>
</reference>
<keyword evidence="10" id="KW-0460">Magnesium</keyword>
<comment type="catalytic activity">
    <reaction evidence="12">
        <text>L-seryl-[protein] + ATP = O-phospho-L-seryl-[protein] + ADP + H(+)</text>
        <dbReference type="Rhea" id="RHEA:17989"/>
        <dbReference type="Rhea" id="RHEA-COMP:9863"/>
        <dbReference type="Rhea" id="RHEA-COMP:11604"/>
        <dbReference type="ChEBI" id="CHEBI:15378"/>
        <dbReference type="ChEBI" id="CHEBI:29999"/>
        <dbReference type="ChEBI" id="CHEBI:30616"/>
        <dbReference type="ChEBI" id="CHEBI:83421"/>
        <dbReference type="ChEBI" id="CHEBI:456216"/>
        <dbReference type="EC" id="2.7.11.1"/>
    </reaction>
</comment>
<feature type="domain" description="RIO kinase" evidence="16">
    <location>
        <begin position="108"/>
        <end position="338"/>
    </location>
</feature>
<dbReference type="InterPro" id="IPR011009">
    <property type="entry name" value="Kinase-like_dom_sf"/>
</dbReference>
<protein>
    <recommendedName>
        <fullName evidence="13">Serine/threonine-protein kinase RIO2</fullName>
        <ecNumber evidence="3">2.7.11.1</ecNumber>
    </recommendedName>
    <alternativeName>
        <fullName evidence="14">Serine/threonine-protein kinase rio2</fullName>
    </alternativeName>
</protein>
<evidence type="ECO:0000256" key="1">
    <source>
        <dbReference type="ARBA" id="ARBA00001946"/>
    </source>
</evidence>
<evidence type="ECO:0000256" key="9">
    <source>
        <dbReference type="ARBA" id="ARBA00022840"/>
    </source>
</evidence>
<dbReference type="Gene3D" id="3.30.200.20">
    <property type="entry name" value="Phosphorylase Kinase, domain 1"/>
    <property type="match status" value="1"/>
</dbReference>
<feature type="compositionally biased region" description="Basic and acidic residues" evidence="15">
    <location>
        <begin position="440"/>
        <end position="466"/>
    </location>
</feature>
<evidence type="ECO:0000256" key="14">
    <source>
        <dbReference type="ARBA" id="ARBA00068837"/>
    </source>
</evidence>
<dbReference type="GO" id="GO:0030490">
    <property type="term" value="P:maturation of SSU-rRNA"/>
    <property type="evidence" value="ECO:0007669"/>
    <property type="project" value="TreeGrafter"/>
</dbReference>
<feature type="compositionally biased region" description="Basic residues" evidence="15">
    <location>
        <begin position="505"/>
        <end position="517"/>
    </location>
</feature>
<dbReference type="EC" id="2.7.11.1" evidence="3"/>
<dbReference type="GO" id="GO:0004674">
    <property type="term" value="F:protein serine/threonine kinase activity"/>
    <property type="evidence" value="ECO:0007669"/>
    <property type="project" value="UniProtKB-KW"/>
</dbReference>
<dbReference type="SUPFAM" id="SSF56112">
    <property type="entry name" value="Protein kinase-like (PK-like)"/>
    <property type="match status" value="1"/>
</dbReference>
<evidence type="ECO:0000256" key="2">
    <source>
        <dbReference type="ARBA" id="ARBA00009196"/>
    </source>
</evidence>
<dbReference type="GO" id="GO:0005829">
    <property type="term" value="C:cytosol"/>
    <property type="evidence" value="ECO:0007669"/>
    <property type="project" value="TreeGrafter"/>
</dbReference>
<evidence type="ECO:0000313" key="17">
    <source>
        <dbReference type="EMBL" id="TPP45703.1"/>
    </source>
</evidence>
<gene>
    <name evidence="17" type="ORF">CGC21_35470</name>
</gene>
<keyword evidence="5" id="KW-0808">Transferase</keyword>
<evidence type="ECO:0000259" key="16">
    <source>
        <dbReference type="SMART" id="SM00090"/>
    </source>
</evidence>
<dbReference type="InterPro" id="IPR036390">
    <property type="entry name" value="WH_DNA-bd_sf"/>
</dbReference>
<proteinExistence type="inferred from homology"/>
<dbReference type="InterPro" id="IPR018935">
    <property type="entry name" value="RIO_kinase_CS"/>
</dbReference>
<dbReference type="InterPro" id="IPR000687">
    <property type="entry name" value="RIO_kinase"/>
</dbReference>
<accession>A0A504XB42</accession>
<comment type="caution">
    <text evidence="17">The sequence shown here is derived from an EMBL/GenBank/DDBJ whole genome shotgun (WGS) entry which is preliminary data.</text>
</comment>
<dbReference type="GO" id="GO:0005524">
    <property type="term" value="F:ATP binding"/>
    <property type="evidence" value="ECO:0007669"/>
    <property type="project" value="UniProtKB-KW"/>
</dbReference>
<evidence type="ECO:0000256" key="11">
    <source>
        <dbReference type="ARBA" id="ARBA00047899"/>
    </source>
</evidence>
<keyword evidence="4" id="KW-0723">Serine/threonine-protein kinase</keyword>
<dbReference type="InterPro" id="IPR015285">
    <property type="entry name" value="RIO2_wHTH_N"/>
</dbReference>
<dbReference type="PANTHER" id="PTHR45852">
    <property type="entry name" value="SER/THR-PROTEIN KINASE RIO2"/>
    <property type="match status" value="1"/>
</dbReference>
<dbReference type="Gene3D" id="1.10.10.10">
    <property type="entry name" value="Winged helix-like DNA-binding domain superfamily/Winged helix DNA-binding domain"/>
    <property type="match status" value="1"/>
</dbReference>
<name>A0A504XB42_LEIDO</name>
<keyword evidence="6" id="KW-0479">Metal-binding</keyword>
<evidence type="ECO:0000256" key="7">
    <source>
        <dbReference type="ARBA" id="ARBA00022741"/>
    </source>
</evidence>
<dbReference type="PROSITE" id="PS01245">
    <property type="entry name" value="RIO1"/>
    <property type="match status" value="1"/>
</dbReference>
<comment type="cofactor">
    <cofactor evidence="1">
        <name>Mg(2+)</name>
        <dbReference type="ChEBI" id="CHEBI:18420"/>
    </cofactor>
</comment>
<evidence type="ECO:0000256" key="10">
    <source>
        <dbReference type="ARBA" id="ARBA00022842"/>
    </source>
</evidence>
<comment type="similarity">
    <text evidence="2">Belongs to the protein kinase superfamily. RIO-type Ser/Thr kinase family.</text>
</comment>
<dbReference type="FunFam" id="1.10.10.10:FF:000053">
    <property type="entry name" value="Serine/threonine-protein kinase RIO2"/>
    <property type="match status" value="1"/>
</dbReference>
<dbReference type="InterPro" id="IPR030484">
    <property type="entry name" value="Rio2"/>
</dbReference>
<dbReference type="EMBL" id="RHLC01000011">
    <property type="protein sequence ID" value="TPP45703.1"/>
    <property type="molecule type" value="Genomic_DNA"/>
</dbReference>
<evidence type="ECO:0000313" key="18">
    <source>
        <dbReference type="Proteomes" id="UP000318447"/>
    </source>
</evidence>
<feature type="compositionally biased region" description="Acidic residues" evidence="15">
    <location>
        <begin position="427"/>
        <end position="439"/>
    </location>
</feature>
<dbReference type="GO" id="GO:0005634">
    <property type="term" value="C:nucleus"/>
    <property type="evidence" value="ECO:0007669"/>
    <property type="project" value="TreeGrafter"/>
</dbReference>